<evidence type="ECO:0000313" key="2">
    <source>
        <dbReference type="EMBL" id="SCW65764.1"/>
    </source>
</evidence>
<dbReference type="OrthoDB" id="7376231at2"/>
<feature type="domain" description="HTH cro/C1-type" evidence="1">
    <location>
        <begin position="33"/>
        <end position="86"/>
    </location>
</feature>
<proteinExistence type="predicted"/>
<protein>
    <recommendedName>
        <fullName evidence="1">HTH cro/C1-type domain-containing protein</fullName>
    </recommendedName>
</protein>
<dbReference type="Proteomes" id="UP000199150">
    <property type="component" value="Unassembled WGS sequence"/>
</dbReference>
<dbReference type="Pfam" id="PF01381">
    <property type="entry name" value="HTH_3"/>
    <property type="match status" value="1"/>
</dbReference>
<dbReference type="STRING" id="260084.SAMN02927928_2461"/>
<dbReference type="EMBL" id="FMTS01000004">
    <property type="protein sequence ID" value="SCW65764.1"/>
    <property type="molecule type" value="Genomic_DNA"/>
</dbReference>
<gene>
    <name evidence="2" type="ORF">SAMN02927928_2461</name>
</gene>
<dbReference type="PROSITE" id="PS50943">
    <property type="entry name" value="HTH_CROC1"/>
    <property type="match status" value="1"/>
</dbReference>
<dbReference type="CDD" id="cd00093">
    <property type="entry name" value="HTH_XRE"/>
    <property type="match status" value="1"/>
</dbReference>
<keyword evidence="3" id="KW-1185">Reference proteome</keyword>
<dbReference type="GO" id="GO:0003677">
    <property type="term" value="F:DNA binding"/>
    <property type="evidence" value="ECO:0007669"/>
    <property type="project" value="InterPro"/>
</dbReference>
<evidence type="ECO:0000313" key="3">
    <source>
        <dbReference type="Proteomes" id="UP000199150"/>
    </source>
</evidence>
<organism evidence="2 3">
    <name type="scientific">Asticcacaulis taihuensis</name>
    <dbReference type="NCBI Taxonomy" id="260084"/>
    <lineage>
        <taxon>Bacteria</taxon>
        <taxon>Pseudomonadati</taxon>
        <taxon>Pseudomonadota</taxon>
        <taxon>Alphaproteobacteria</taxon>
        <taxon>Caulobacterales</taxon>
        <taxon>Caulobacteraceae</taxon>
        <taxon>Asticcacaulis</taxon>
    </lineage>
</organism>
<dbReference type="AlphaFoldDB" id="A0A1G4S991"/>
<name>A0A1G4S991_9CAUL</name>
<reference evidence="3" key="1">
    <citation type="submission" date="2016-10" db="EMBL/GenBank/DDBJ databases">
        <authorList>
            <person name="Varghese N."/>
            <person name="Submissions S."/>
        </authorList>
    </citation>
    <scope>NUCLEOTIDE SEQUENCE [LARGE SCALE GENOMIC DNA]</scope>
    <source>
        <strain evidence="3">CGMCC 1.3431</strain>
    </source>
</reference>
<dbReference type="RefSeq" id="WP_090648355.1">
    <property type="nucleotide sequence ID" value="NZ_CBCRYE010000002.1"/>
</dbReference>
<dbReference type="InterPro" id="IPR001387">
    <property type="entry name" value="Cro/C1-type_HTH"/>
</dbReference>
<dbReference type="SUPFAM" id="SSF47413">
    <property type="entry name" value="lambda repressor-like DNA-binding domains"/>
    <property type="match status" value="1"/>
</dbReference>
<evidence type="ECO:0000259" key="1">
    <source>
        <dbReference type="PROSITE" id="PS50943"/>
    </source>
</evidence>
<dbReference type="Gene3D" id="1.10.260.40">
    <property type="entry name" value="lambda repressor-like DNA-binding domains"/>
    <property type="match status" value="1"/>
</dbReference>
<accession>A0A1G4S991</accession>
<dbReference type="InterPro" id="IPR010982">
    <property type="entry name" value="Lambda_DNA-bd_dom_sf"/>
</dbReference>
<sequence>MSTKDLWDRFVKAVEADQGGFRAPPLEMTAIVVQMERRLQNWKVSTLADFAGVSVSTVERVERGEPVSRESLDQIAVALGHEVGHYTEPRWPRPMEDVHAEMAEQFGNMEVVKVKVLKTQADVRQIANCHACLPVTPQLPAEFQDEVLGLVEWFDLAGFLMCGALNGGHGGEGRRRELYSDILEAVADLERKGLTVLCGVMDAPRPDFEDHRVAVLSVSQKATDPGAPKRKIMLIDRRLAYGPGRSLWDIEESVGSQTGDEKSTTNPCA</sequence>